<keyword evidence="6" id="KW-0158">Chromosome</keyword>
<evidence type="ECO:0000256" key="6">
    <source>
        <dbReference type="ARBA" id="ARBA00022454"/>
    </source>
</evidence>
<dbReference type="InterPro" id="IPR013251">
    <property type="entry name" value="DASH_Spc19"/>
</dbReference>
<dbReference type="AlphaFoldDB" id="A0A0F4YK15"/>
<keyword evidence="13" id="KW-0175">Coiled coil</keyword>
<feature type="region of interest" description="Disordered" evidence="14">
    <location>
        <begin position="97"/>
        <end position="135"/>
    </location>
</feature>
<dbReference type="PANTHER" id="PTHR28262">
    <property type="entry name" value="DASH COMPLEX SUBUNIT SPC19"/>
    <property type="match status" value="1"/>
</dbReference>
<gene>
    <name evidence="15" type="ORF">T310_7864</name>
</gene>
<dbReference type="GO" id="GO:0005876">
    <property type="term" value="C:spindle microtubule"/>
    <property type="evidence" value="ECO:0007669"/>
    <property type="project" value="InterPro"/>
</dbReference>
<dbReference type="PANTHER" id="PTHR28262:SF1">
    <property type="entry name" value="DASH COMPLEX SUBUNIT SPC19"/>
    <property type="match status" value="1"/>
</dbReference>
<accession>A0A0F4YK15</accession>
<evidence type="ECO:0000256" key="11">
    <source>
        <dbReference type="ARBA" id="ARBA00023328"/>
    </source>
</evidence>
<dbReference type="GO" id="GO:0042729">
    <property type="term" value="C:DASH complex"/>
    <property type="evidence" value="ECO:0007669"/>
    <property type="project" value="InterPro"/>
</dbReference>
<feature type="compositionally biased region" description="Polar residues" evidence="14">
    <location>
        <begin position="212"/>
        <end position="224"/>
    </location>
</feature>
<organism evidence="15 16">
    <name type="scientific">Rasamsonia emersonii (strain ATCC 16479 / CBS 393.64 / IMI 116815)</name>
    <dbReference type="NCBI Taxonomy" id="1408163"/>
    <lineage>
        <taxon>Eukaryota</taxon>
        <taxon>Fungi</taxon>
        <taxon>Dikarya</taxon>
        <taxon>Ascomycota</taxon>
        <taxon>Pezizomycotina</taxon>
        <taxon>Eurotiomycetes</taxon>
        <taxon>Eurotiomycetidae</taxon>
        <taxon>Eurotiales</taxon>
        <taxon>Trichocomaceae</taxon>
        <taxon>Rasamsonia</taxon>
    </lineage>
</organism>
<dbReference type="RefSeq" id="XP_013324808.1">
    <property type="nucleotide sequence ID" value="XM_013469354.1"/>
</dbReference>
<evidence type="ECO:0000256" key="13">
    <source>
        <dbReference type="SAM" id="Coils"/>
    </source>
</evidence>
<evidence type="ECO:0000256" key="1">
    <source>
        <dbReference type="ARBA" id="ARBA00004123"/>
    </source>
</evidence>
<evidence type="ECO:0000256" key="2">
    <source>
        <dbReference type="ARBA" id="ARBA00004186"/>
    </source>
</evidence>
<dbReference type="STRING" id="1408163.A0A0F4YK15"/>
<evidence type="ECO:0000256" key="9">
    <source>
        <dbReference type="ARBA" id="ARBA00023212"/>
    </source>
</evidence>
<proteinExistence type="inferred from homology"/>
<evidence type="ECO:0000313" key="15">
    <source>
        <dbReference type="EMBL" id="KKA18196.1"/>
    </source>
</evidence>
<dbReference type="Pfam" id="PF08287">
    <property type="entry name" value="DASH_Spc19"/>
    <property type="match status" value="1"/>
</dbReference>
<evidence type="ECO:0000256" key="7">
    <source>
        <dbReference type="ARBA" id="ARBA00022490"/>
    </source>
</evidence>
<comment type="caution">
    <text evidence="15">The sequence shown here is derived from an EMBL/GenBank/DDBJ whole genome shotgun (WGS) entry which is preliminary data.</text>
</comment>
<feature type="coiled-coil region" evidence="13">
    <location>
        <begin position="140"/>
        <end position="167"/>
    </location>
</feature>
<dbReference type="GeneID" id="25320129"/>
<evidence type="ECO:0000256" key="12">
    <source>
        <dbReference type="ARBA" id="ARBA00032583"/>
    </source>
</evidence>
<keyword evidence="16" id="KW-1185">Reference proteome</keyword>
<comment type="subcellular location">
    <subcellularLocation>
        <location evidence="3">Chromosome</location>
        <location evidence="3">Centromere</location>
        <location evidence="3">Kinetochore</location>
    </subcellularLocation>
    <subcellularLocation>
        <location evidence="2">Cytoplasm</location>
        <location evidence="2">Cytoskeleton</location>
        <location evidence="2">Spindle</location>
    </subcellularLocation>
    <subcellularLocation>
        <location evidence="1">Nucleus</location>
    </subcellularLocation>
</comment>
<evidence type="ECO:0000256" key="10">
    <source>
        <dbReference type="ARBA" id="ARBA00023242"/>
    </source>
</evidence>
<dbReference type="EMBL" id="LASV01000485">
    <property type="protein sequence ID" value="KKA18196.1"/>
    <property type="molecule type" value="Genomic_DNA"/>
</dbReference>
<evidence type="ECO:0000256" key="14">
    <source>
        <dbReference type="SAM" id="MobiDB-lite"/>
    </source>
</evidence>
<feature type="compositionally biased region" description="Polar residues" evidence="14">
    <location>
        <begin position="254"/>
        <end position="270"/>
    </location>
</feature>
<dbReference type="GO" id="GO:0008608">
    <property type="term" value="P:attachment of spindle microtubules to kinetochore"/>
    <property type="evidence" value="ECO:0007669"/>
    <property type="project" value="InterPro"/>
</dbReference>
<keyword evidence="7" id="KW-0963">Cytoplasm</keyword>
<dbReference type="OrthoDB" id="3361333at2759"/>
<protein>
    <recommendedName>
        <fullName evidence="5">DASH complex subunit SPC19</fullName>
    </recommendedName>
    <alternativeName>
        <fullName evidence="12">Outer kinetochore protein SPC19</fullName>
    </alternativeName>
</protein>
<keyword evidence="8" id="KW-0995">Kinetochore</keyword>
<evidence type="ECO:0000256" key="4">
    <source>
        <dbReference type="ARBA" id="ARBA00008952"/>
    </source>
</evidence>
<evidence type="ECO:0000313" key="16">
    <source>
        <dbReference type="Proteomes" id="UP000053958"/>
    </source>
</evidence>
<comment type="similarity">
    <text evidence="4">Belongs to the DASH complex SPC19 family.</text>
</comment>
<reference evidence="15 16" key="1">
    <citation type="submission" date="2015-04" db="EMBL/GenBank/DDBJ databases">
        <authorList>
            <person name="Heijne W.H."/>
            <person name="Fedorova N.D."/>
            <person name="Nierman W.C."/>
            <person name="Vollebregt A.W."/>
            <person name="Zhao Z."/>
            <person name="Wu L."/>
            <person name="Kumar M."/>
            <person name="Stam H."/>
            <person name="van den Berg M.A."/>
            <person name="Pel H.J."/>
        </authorList>
    </citation>
    <scope>NUCLEOTIDE SEQUENCE [LARGE SCALE GENOMIC DNA]</scope>
    <source>
        <strain evidence="15 16">CBS 393.64</strain>
    </source>
</reference>
<name>A0A0F4YK15_RASE3</name>
<dbReference type="Proteomes" id="UP000053958">
    <property type="component" value="Unassembled WGS sequence"/>
</dbReference>
<sequence>MADSLSSSVASLRSSLQLLESSIDILDSGVNDFPRLAKVLQTTRHFELLPEPTLREAQQALLNEITPSIAHLLSLASNYVERLERRADSLRAKCQLQEGRMSEPSHSHSGGRGSGSGSGASRRIGTTQMSSDASAKAAELRKLVQKKERLKYAVDRLELQSRQRERELRKTHATIATNFGVALSNSLSWAASGSLYLANHALAMLSNMQSRCESHPTTSHQGPSDVSPPNLKELRGLDETKGGDTKSLADPLSGESSMGRISSYFESQINDGDGDG</sequence>
<feature type="compositionally biased region" description="Basic and acidic residues" evidence="14">
    <location>
        <begin position="232"/>
        <end position="244"/>
    </location>
</feature>
<feature type="region of interest" description="Disordered" evidence="14">
    <location>
        <begin position="212"/>
        <end position="276"/>
    </location>
</feature>
<evidence type="ECO:0000256" key="3">
    <source>
        <dbReference type="ARBA" id="ARBA00004629"/>
    </source>
</evidence>
<keyword evidence="10" id="KW-0539">Nucleus</keyword>
<keyword evidence="11" id="KW-0137">Centromere</keyword>
<evidence type="ECO:0000256" key="8">
    <source>
        <dbReference type="ARBA" id="ARBA00022838"/>
    </source>
</evidence>
<keyword evidence="9" id="KW-0206">Cytoskeleton</keyword>
<evidence type="ECO:0000256" key="5">
    <source>
        <dbReference type="ARBA" id="ARBA00016329"/>
    </source>
</evidence>